<dbReference type="RefSeq" id="WP_006906879.1">
    <property type="nucleotide sequence ID" value="NZ_GG665867.1"/>
</dbReference>
<keyword evidence="9 11" id="KW-0472">Membrane</keyword>
<dbReference type="AlphaFoldDB" id="C4GD38"/>
<sequence length="226" mass="24953">MAQELVEKLQVQKAFTIPIFGGIDIYESLLITWVVMAILIVLSLWLTSHMSVEHPSKKQLFVESAVTWLDNFVKGMLGEGAAEYSTYLETILLYIGLSNIIGLLGLKPPTKDLSVTIALAAMSIVLIEAAGIRKKGVGGWLKAFAKPIAIITPINILEVFIRPLSLCMRLFGNVLGSYVIMEIIEYIVPVGLPLVFSAYFDIFDGFIQAYVFVFLTSLFIAEAVED</sequence>
<feature type="transmembrane region" description="Helical" evidence="11">
    <location>
        <begin position="84"/>
        <end position="106"/>
    </location>
</feature>
<dbReference type="Proteomes" id="UP000003494">
    <property type="component" value="Unassembled WGS sequence"/>
</dbReference>
<evidence type="ECO:0000256" key="8">
    <source>
        <dbReference type="ARBA" id="ARBA00023065"/>
    </source>
</evidence>
<proteinExistence type="inferred from homology"/>
<dbReference type="GO" id="GO:0042777">
    <property type="term" value="P:proton motive force-driven plasma membrane ATP synthesis"/>
    <property type="evidence" value="ECO:0007669"/>
    <property type="project" value="TreeGrafter"/>
</dbReference>
<evidence type="ECO:0000256" key="2">
    <source>
        <dbReference type="ARBA" id="ARBA00006810"/>
    </source>
</evidence>
<comment type="function">
    <text evidence="11">Key component of the proton channel; it plays a direct role in the translocation of protons across the membrane.</text>
</comment>
<dbReference type="NCBIfam" id="NF004486">
    <property type="entry name" value="PRK05815.3-4"/>
    <property type="match status" value="1"/>
</dbReference>
<dbReference type="SUPFAM" id="SSF81336">
    <property type="entry name" value="F1F0 ATP synthase subunit A"/>
    <property type="match status" value="1"/>
</dbReference>
<keyword evidence="6 11" id="KW-0375">Hydrogen ion transport</keyword>
<keyword evidence="5 11" id="KW-0812">Transmembrane</keyword>
<evidence type="ECO:0000256" key="9">
    <source>
        <dbReference type="ARBA" id="ARBA00023136"/>
    </source>
</evidence>
<dbReference type="PRINTS" id="PR00123">
    <property type="entry name" value="ATPASEA"/>
</dbReference>
<feature type="transmembrane region" description="Helical" evidence="11">
    <location>
        <begin position="173"/>
        <end position="200"/>
    </location>
</feature>
<protein>
    <recommendedName>
        <fullName evidence="11">ATP synthase subunit a</fullName>
    </recommendedName>
    <alternativeName>
        <fullName evidence="11">ATP synthase F0 sector subunit a</fullName>
    </alternativeName>
    <alternativeName>
        <fullName evidence="11">F-ATPase subunit 6</fullName>
    </alternativeName>
</protein>
<dbReference type="CDD" id="cd00310">
    <property type="entry name" value="ATP-synt_Fo_a_6"/>
    <property type="match status" value="1"/>
</dbReference>
<evidence type="ECO:0000313" key="13">
    <source>
        <dbReference type="Proteomes" id="UP000003494"/>
    </source>
</evidence>
<reference evidence="12" key="1">
    <citation type="submission" date="2009-04" db="EMBL/GenBank/DDBJ databases">
        <authorList>
            <person name="Weinstock G."/>
            <person name="Sodergren E."/>
            <person name="Clifton S."/>
            <person name="Fulton L."/>
            <person name="Fulton B."/>
            <person name="Courtney L."/>
            <person name="Fronick C."/>
            <person name="Harrison M."/>
            <person name="Strong C."/>
            <person name="Farmer C."/>
            <person name="Delahaunty K."/>
            <person name="Markovic C."/>
            <person name="Hall O."/>
            <person name="Minx P."/>
            <person name="Tomlinson C."/>
            <person name="Mitreva M."/>
            <person name="Nelson J."/>
            <person name="Hou S."/>
            <person name="Wollam A."/>
            <person name="Pepin K.H."/>
            <person name="Johnson M."/>
            <person name="Bhonagiri V."/>
            <person name="Nash W.E."/>
            <person name="Warren W."/>
            <person name="Chinwalla A."/>
            <person name="Mardis E.R."/>
            <person name="Wilson R.K."/>
        </authorList>
    </citation>
    <scope>NUCLEOTIDE SEQUENCE [LARGE SCALE GENOMIC DNA]</scope>
    <source>
        <strain evidence="12">DSM 14600</strain>
    </source>
</reference>
<keyword evidence="11" id="KW-1003">Cell membrane</keyword>
<gene>
    <name evidence="11 12" type="primary">atpB</name>
    <name evidence="12" type="ORF">GCWU000342_01882</name>
</gene>
<feature type="transmembrane region" description="Helical" evidence="11">
    <location>
        <begin position="113"/>
        <end position="132"/>
    </location>
</feature>
<keyword evidence="10 11" id="KW-0066">ATP synthesis</keyword>
<organism evidence="12 13">
    <name type="scientific">Shuttleworthella satelles DSM 14600</name>
    <dbReference type="NCBI Taxonomy" id="626523"/>
    <lineage>
        <taxon>Bacteria</taxon>
        <taxon>Bacillati</taxon>
        <taxon>Bacillota</taxon>
        <taxon>Clostridia</taxon>
        <taxon>Lachnospirales</taxon>
        <taxon>Lachnospiraceae</taxon>
        <taxon>Shuttleworthella</taxon>
    </lineage>
</organism>
<evidence type="ECO:0000256" key="1">
    <source>
        <dbReference type="ARBA" id="ARBA00004141"/>
    </source>
</evidence>
<dbReference type="InterPro" id="IPR000568">
    <property type="entry name" value="ATP_synth_F0_asu"/>
</dbReference>
<evidence type="ECO:0000313" key="12">
    <source>
        <dbReference type="EMBL" id="EEP27888.1"/>
    </source>
</evidence>
<evidence type="ECO:0000256" key="3">
    <source>
        <dbReference type="ARBA" id="ARBA00022448"/>
    </source>
</evidence>
<dbReference type="PANTHER" id="PTHR42823:SF3">
    <property type="entry name" value="ATP SYNTHASE SUBUNIT A, CHLOROPLASTIC"/>
    <property type="match status" value="1"/>
</dbReference>
<dbReference type="Pfam" id="PF00119">
    <property type="entry name" value="ATP-synt_A"/>
    <property type="match status" value="1"/>
</dbReference>
<keyword evidence="12" id="KW-0378">Hydrolase</keyword>
<keyword evidence="13" id="KW-1185">Reference proteome</keyword>
<accession>C4GD38</accession>
<evidence type="ECO:0000256" key="11">
    <source>
        <dbReference type="HAMAP-Rule" id="MF_01393"/>
    </source>
</evidence>
<comment type="subcellular location">
    <subcellularLocation>
        <location evidence="11">Cell membrane</location>
        <topology evidence="11">Multi-pass membrane protein</topology>
    </subcellularLocation>
    <subcellularLocation>
        <location evidence="1">Membrane</location>
        <topology evidence="1">Multi-pass membrane protein</topology>
    </subcellularLocation>
</comment>
<evidence type="ECO:0000256" key="5">
    <source>
        <dbReference type="ARBA" id="ARBA00022692"/>
    </source>
</evidence>
<evidence type="ECO:0000256" key="10">
    <source>
        <dbReference type="ARBA" id="ARBA00023310"/>
    </source>
</evidence>
<dbReference type="eggNOG" id="COG0356">
    <property type="taxonomic scope" value="Bacteria"/>
</dbReference>
<feature type="transmembrane region" description="Helical" evidence="11">
    <location>
        <begin position="25"/>
        <end position="46"/>
    </location>
</feature>
<evidence type="ECO:0000256" key="4">
    <source>
        <dbReference type="ARBA" id="ARBA00022547"/>
    </source>
</evidence>
<dbReference type="STRING" id="626523.GCWU000342_01882"/>
<dbReference type="EMBL" id="ACIP02000004">
    <property type="protein sequence ID" value="EEP27888.1"/>
    <property type="molecule type" value="Genomic_DNA"/>
</dbReference>
<dbReference type="InterPro" id="IPR035908">
    <property type="entry name" value="F0_ATP_A_sf"/>
</dbReference>
<dbReference type="GO" id="GO:0045259">
    <property type="term" value="C:proton-transporting ATP synthase complex"/>
    <property type="evidence" value="ECO:0007669"/>
    <property type="project" value="UniProtKB-KW"/>
</dbReference>
<dbReference type="GO" id="GO:0046933">
    <property type="term" value="F:proton-transporting ATP synthase activity, rotational mechanism"/>
    <property type="evidence" value="ECO:0007669"/>
    <property type="project" value="UniProtKB-UniRule"/>
</dbReference>
<keyword evidence="8 11" id="KW-0406">Ion transport</keyword>
<comment type="similarity">
    <text evidence="2 11">Belongs to the ATPase A chain family.</text>
</comment>
<dbReference type="HAMAP" id="MF_01393">
    <property type="entry name" value="ATP_synth_a_bact"/>
    <property type="match status" value="1"/>
</dbReference>
<dbReference type="HOGENOM" id="CLU_041018_2_0_9"/>
<dbReference type="PANTHER" id="PTHR42823">
    <property type="entry name" value="ATP SYNTHASE SUBUNIT A, CHLOROPLASTIC"/>
    <property type="match status" value="1"/>
</dbReference>
<keyword evidence="7 11" id="KW-1133">Transmembrane helix</keyword>
<dbReference type="InterPro" id="IPR045082">
    <property type="entry name" value="ATP_syn_F0_a_bact/chloroplast"/>
</dbReference>
<dbReference type="GO" id="GO:0005886">
    <property type="term" value="C:plasma membrane"/>
    <property type="evidence" value="ECO:0007669"/>
    <property type="project" value="UniProtKB-SubCell"/>
</dbReference>
<evidence type="ECO:0000256" key="7">
    <source>
        <dbReference type="ARBA" id="ARBA00022989"/>
    </source>
</evidence>
<evidence type="ECO:0000256" key="6">
    <source>
        <dbReference type="ARBA" id="ARBA00022781"/>
    </source>
</evidence>
<name>C4GD38_9FIRM</name>
<dbReference type="Gene3D" id="1.20.120.220">
    <property type="entry name" value="ATP synthase, F0 complex, subunit A"/>
    <property type="match status" value="1"/>
</dbReference>
<keyword evidence="4 11" id="KW-0138">CF(0)</keyword>
<dbReference type="GO" id="GO:0016787">
    <property type="term" value="F:hydrolase activity"/>
    <property type="evidence" value="ECO:0007669"/>
    <property type="project" value="UniProtKB-KW"/>
</dbReference>
<keyword evidence="3 11" id="KW-0813">Transport</keyword>
<feature type="transmembrane region" description="Helical" evidence="11">
    <location>
        <begin position="144"/>
        <end position="161"/>
    </location>
</feature>
<feature type="transmembrane region" description="Helical" evidence="11">
    <location>
        <begin position="206"/>
        <end position="224"/>
    </location>
</feature>
<comment type="caution">
    <text evidence="12">The sequence shown here is derived from an EMBL/GenBank/DDBJ whole genome shotgun (WGS) entry which is preliminary data.</text>
</comment>